<feature type="chain" id="PRO_5022851976" evidence="9">
    <location>
        <begin position="23"/>
        <end position="218"/>
    </location>
</feature>
<evidence type="ECO:0000256" key="6">
    <source>
        <dbReference type="ARBA" id="ARBA00023136"/>
    </source>
</evidence>
<dbReference type="AlphaFoldDB" id="A0A5C3F5X3"/>
<name>A0A5C3F5X3_9BASI</name>
<evidence type="ECO:0000256" key="2">
    <source>
        <dbReference type="ARBA" id="ARBA00007104"/>
    </source>
</evidence>
<proteinExistence type="inferred from homology"/>
<evidence type="ECO:0000259" key="10">
    <source>
        <dbReference type="PROSITE" id="PS50866"/>
    </source>
</evidence>
<dbReference type="Pfam" id="PF01105">
    <property type="entry name" value="EMP24_GP25L"/>
    <property type="match status" value="1"/>
</dbReference>
<dbReference type="InterPro" id="IPR015720">
    <property type="entry name" value="Emp24-like"/>
</dbReference>
<feature type="signal peptide" evidence="9">
    <location>
        <begin position="1"/>
        <end position="22"/>
    </location>
</feature>
<dbReference type="SMART" id="SM01190">
    <property type="entry name" value="EMP24_GP25L"/>
    <property type="match status" value="1"/>
</dbReference>
<dbReference type="Proteomes" id="UP000323386">
    <property type="component" value="Unassembled WGS sequence"/>
</dbReference>
<evidence type="ECO:0000256" key="8">
    <source>
        <dbReference type="SAM" id="Coils"/>
    </source>
</evidence>
<feature type="domain" description="GOLD" evidence="10">
    <location>
        <begin position="32"/>
        <end position="127"/>
    </location>
</feature>
<evidence type="ECO:0000256" key="7">
    <source>
        <dbReference type="RuleBase" id="RU003827"/>
    </source>
</evidence>
<evidence type="ECO:0000313" key="11">
    <source>
        <dbReference type="EMBL" id="SPO39913.1"/>
    </source>
</evidence>
<evidence type="ECO:0000256" key="9">
    <source>
        <dbReference type="SAM" id="SignalP"/>
    </source>
</evidence>
<keyword evidence="12" id="KW-1185">Reference proteome</keyword>
<evidence type="ECO:0000256" key="1">
    <source>
        <dbReference type="ARBA" id="ARBA00004479"/>
    </source>
</evidence>
<evidence type="ECO:0000256" key="5">
    <source>
        <dbReference type="ARBA" id="ARBA00022989"/>
    </source>
</evidence>
<comment type="subcellular location">
    <subcellularLocation>
        <location evidence="1 7">Membrane</location>
        <topology evidence="1 7">Single-pass type I membrane protein</topology>
    </subcellularLocation>
</comment>
<comment type="similarity">
    <text evidence="2 7">Belongs to the EMP24/GP25L family.</text>
</comment>
<sequence>MLAKSLHLLALAALAFFATAQALYFYVDEGTTKCFFEELPNDTVVVGHYMAEEWDKDLQRFVIKDDLGIQISVKEVKDDHIVTSTRGPPEGKFAFTSHEAGDHRICMTPVFDGRPHPNTSVRMHLDIIIGDAKPDNSVRDRSHVQDLSSRVRELNAKLRDIRREQQYQREREAEFRNLSEDTNSKAIWWSSLQLITLLGTCVWQLRHLRGFFEDKKLR</sequence>
<evidence type="ECO:0000256" key="4">
    <source>
        <dbReference type="ARBA" id="ARBA00022729"/>
    </source>
</evidence>
<gene>
    <name evidence="11" type="ORF">PSFLO_05394</name>
</gene>
<keyword evidence="8" id="KW-0175">Coiled coil</keyword>
<dbReference type="PROSITE" id="PS50866">
    <property type="entry name" value="GOLD"/>
    <property type="match status" value="1"/>
</dbReference>
<dbReference type="InterPro" id="IPR009038">
    <property type="entry name" value="GOLD_dom"/>
</dbReference>
<keyword evidence="5" id="KW-1133">Transmembrane helix</keyword>
<organism evidence="11 12">
    <name type="scientific">Pseudozyma flocculosa</name>
    <dbReference type="NCBI Taxonomy" id="84751"/>
    <lineage>
        <taxon>Eukaryota</taxon>
        <taxon>Fungi</taxon>
        <taxon>Dikarya</taxon>
        <taxon>Basidiomycota</taxon>
        <taxon>Ustilaginomycotina</taxon>
        <taxon>Ustilaginomycetes</taxon>
        <taxon>Ustilaginales</taxon>
        <taxon>Ustilaginaceae</taxon>
        <taxon>Pseudozyma</taxon>
    </lineage>
</organism>
<protein>
    <submittedName>
        <fullName evidence="11">Related to p24 protein, involved in membrane trafficking</fullName>
    </submittedName>
</protein>
<dbReference type="GO" id="GO:0016020">
    <property type="term" value="C:membrane"/>
    <property type="evidence" value="ECO:0007669"/>
    <property type="project" value="UniProtKB-SubCell"/>
</dbReference>
<keyword evidence="6" id="KW-0472">Membrane</keyword>
<evidence type="ECO:0000256" key="3">
    <source>
        <dbReference type="ARBA" id="ARBA00022692"/>
    </source>
</evidence>
<accession>A0A5C3F5X3</accession>
<reference evidence="11 12" key="1">
    <citation type="submission" date="2018-03" db="EMBL/GenBank/DDBJ databases">
        <authorList>
            <person name="Guldener U."/>
        </authorList>
    </citation>
    <scope>NUCLEOTIDE SEQUENCE [LARGE SCALE GENOMIC DNA]</scope>
    <source>
        <strain evidence="11 12">DAOM196992</strain>
    </source>
</reference>
<keyword evidence="4 9" id="KW-0732">Signal</keyword>
<dbReference type="OrthoDB" id="3427at2759"/>
<dbReference type="PANTHER" id="PTHR22811">
    <property type="entry name" value="TRANSMEMBRANE EMP24 DOMAIN-CONTAINING PROTEIN"/>
    <property type="match status" value="1"/>
</dbReference>
<feature type="coiled-coil region" evidence="8">
    <location>
        <begin position="144"/>
        <end position="171"/>
    </location>
</feature>
<evidence type="ECO:0000313" key="12">
    <source>
        <dbReference type="Proteomes" id="UP000323386"/>
    </source>
</evidence>
<keyword evidence="3 7" id="KW-0812">Transmembrane</keyword>
<dbReference type="EMBL" id="OOIP01000016">
    <property type="protein sequence ID" value="SPO39913.1"/>
    <property type="molecule type" value="Genomic_DNA"/>
</dbReference>